<evidence type="ECO:0000313" key="2">
    <source>
        <dbReference type="EMBL" id="AIJ22496.1"/>
    </source>
</evidence>
<sequence>MRVDAVRAPERSGRRADLVTVVCAGALVAVAVAVGAYLNRPGSGVTLLAPAAPLFGVWLPHAGPGTAVAVMVAFAVVGWGPSLARTMAWWPLLAGSYLAALAWTFALALVDGWQRGLARRLSNPNEYLREVPGIHDIPAMLRGFTARILDFRPDSWTTHVSGHPPGATLVFVWLDRLGLSGGGWAAVVCVLAGCLAVPAVAVTLSALGRAAAARATLPFLVLFPGAVWIGASADGLFAGVTAAGIALLAHAALAFRTGRRSAVPAALSGGAVLGFGIFLSYGLVLLGTVALAVAIAGRSLTRTLPLAVAGALAVTGVFALAGFWWLDGYHLVVERYYQGIAAERPCTYWVWANLACLVIATGPAVIAGVRRSVLVRRWRDPVLLLVAGAALAVALADLSGLSKAETERIWLPFLVWLVPAVSLLPGRRRVWLAGQAVTALAVNHLVLTYW</sequence>
<dbReference type="KEGG" id="amq:AMETH_2404"/>
<keyword evidence="1" id="KW-0812">Transmembrane</keyword>
<reference evidence="2 3" key="1">
    <citation type="submission" date="2014-07" db="EMBL/GenBank/DDBJ databases">
        <title>Whole Genome Sequence of the Amycolatopsis methanolica 239.</title>
        <authorList>
            <person name="Tang B."/>
        </authorList>
    </citation>
    <scope>NUCLEOTIDE SEQUENCE [LARGE SCALE GENOMIC DNA]</scope>
    <source>
        <strain evidence="2 3">239</strain>
    </source>
</reference>
<feature type="transmembrane region" description="Helical" evidence="1">
    <location>
        <begin position="219"/>
        <end position="252"/>
    </location>
</feature>
<organism evidence="2 3">
    <name type="scientific">Amycolatopsis methanolica 239</name>
    <dbReference type="NCBI Taxonomy" id="1068978"/>
    <lineage>
        <taxon>Bacteria</taxon>
        <taxon>Bacillati</taxon>
        <taxon>Actinomycetota</taxon>
        <taxon>Actinomycetes</taxon>
        <taxon>Pseudonocardiales</taxon>
        <taxon>Pseudonocardiaceae</taxon>
        <taxon>Amycolatopsis</taxon>
        <taxon>Amycolatopsis methanolica group</taxon>
    </lineage>
</organism>
<feature type="transmembrane region" description="Helical" evidence="1">
    <location>
        <begin position="408"/>
        <end position="424"/>
    </location>
</feature>
<evidence type="ECO:0000313" key="3">
    <source>
        <dbReference type="Proteomes" id="UP000062973"/>
    </source>
</evidence>
<dbReference type="OrthoDB" id="5242248at2"/>
<keyword evidence="1" id="KW-1133">Transmembrane helix</keyword>
<feature type="transmembrane region" description="Helical" evidence="1">
    <location>
        <begin position="18"/>
        <end position="38"/>
    </location>
</feature>
<feature type="transmembrane region" description="Helical" evidence="1">
    <location>
        <begin position="381"/>
        <end position="402"/>
    </location>
</feature>
<protein>
    <submittedName>
        <fullName evidence="2">Integral membrane protein</fullName>
    </submittedName>
</protein>
<dbReference type="Proteomes" id="UP000062973">
    <property type="component" value="Chromosome"/>
</dbReference>
<gene>
    <name evidence="2" type="ORF">AMETH_2404</name>
</gene>
<keyword evidence="3" id="KW-1185">Reference proteome</keyword>
<dbReference type="EMBL" id="CP009110">
    <property type="protein sequence ID" value="AIJ22496.1"/>
    <property type="molecule type" value="Genomic_DNA"/>
</dbReference>
<evidence type="ECO:0000256" key="1">
    <source>
        <dbReference type="SAM" id="Phobius"/>
    </source>
</evidence>
<feature type="transmembrane region" description="Helical" evidence="1">
    <location>
        <begin position="58"/>
        <end position="77"/>
    </location>
</feature>
<feature type="transmembrane region" description="Helical" evidence="1">
    <location>
        <begin position="272"/>
        <end position="297"/>
    </location>
</feature>
<accession>A0A076MUC6</accession>
<dbReference type="PATRIC" id="fig|1068978.7.peg.2564"/>
<feature type="transmembrane region" description="Helical" evidence="1">
    <location>
        <begin position="348"/>
        <end position="369"/>
    </location>
</feature>
<dbReference type="STRING" id="1068978.AMETH_2404"/>
<dbReference type="HOGENOM" id="CLU_052501_0_0_11"/>
<dbReference type="RefSeq" id="WP_017981711.1">
    <property type="nucleotide sequence ID" value="NZ_AQUL01000001.1"/>
</dbReference>
<feature type="transmembrane region" description="Helical" evidence="1">
    <location>
        <begin position="183"/>
        <end position="207"/>
    </location>
</feature>
<name>A0A076MUC6_AMYME</name>
<feature type="transmembrane region" description="Helical" evidence="1">
    <location>
        <begin position="304"/>
        <end position="326"/>
    </location>
</feature>
<keyword evidence="1" id="KW-0472">Membrane</keyword>
<feature type="transmembrane region" description="Helical" evidence="1">
    <location>
        <begin position="89"/>
        <end position="110"/>
    </location>
</feature>
<dbReference type="eggNOG" id="ENOG502Z9Y5">
    <property type="taxonomic scope" value="Bacteria"/>
</dbReference>
<proteinExistence type="predicted"/>
<dbReference type="AlphaFoldDB" id="A0A076MUC6"/>